<feature type="region of interest" description="Disordered" evidence="1">
    <location>
        <begin position="121"/>
        <end position="140"/>
    </location>
</feature>
<protein>
    <submittedName>
        <fullName evidence="3">Uncharacterized protein</fullName>
    </submittedName>
</protein>
<feature type="region of interest" description="Disordered" evidence="1">
    <location>
        <begin position="160"/>
        <end position="192"/>
    </location>
</feature>
<evidence type="ECO:0000256" key="1">
    <source>
        <dbReference type="SAM" id="MobiDB-lite"/>
    </source>
</evidence>
<reference evidence="4" key="2">
    <citation type="submission" date="2015-01" db="EMBL/GenBank/DDBJ databases">
        <title>Evolutionary Origins and Diversification of the Mycorrhizal Mutualists.</title>
        <authorList>
            <consortium name="DOE Joint Genome Institute"/>
            <consortium name="Mycorrhizal Genomics Consortium"/>
            <person name="Kohler A."/>
            <person name="Kuo A."/>
            <person name="Nagy L.G."/>
            <person name="Floudas D."/>
            <person name="Copeland A."/>
            <person name="Barry K.W."/>
            <person name="Cichocki N."/>
            <person name="Veneault-Fourrey C."/>
            <person name="LaButti K."/>
            <person name="Lindquist E.A."/>
            <person name="Lipzen A."/>
            <person name="Lundell T."/>
            <person name="Morin E."/>
            <person name="Murat C."/>
            <person name="Riley R."/>
            <person name="Ohm R."/>
            <person name="Sun H."/>
            <person name="Tunlid A."/>
            <person name="Henrissat B."/>
            <person name="Grigoriev I.V."/>
            <person name="Hibbett D.S."/>
            <person name="Martin F."/>
        </authorList>
    </citation>
    <scope>NUCLEOTIDE SEQUENCE [LARGE SCALE GENOMIC DNA]</scope>
    <source>
        <strain evidence="4">F 1598</strain>
    </source>
</reference>
<sequence length="367" mass="39873">MPQMMDTLASSYRPFPKRTTFLPRGCLFHCLRNILLKSHTPRRVDQSTQMHLVGQPQTCSTFLKRPLKKSISQLSQASLRTHRSNGTVPPYIPPLDLSPAFFSNDDAPPLLTPSRFTAVPLTPKPAATNRPLSEYPGESDASSLHAESFISARSAAQSVRNGLGERVNPDPYSQAEQGSIIRSSTTRSSQSTSSYLGRRWTTSLSFGSDLLLFSKAREESQHSLTRITPACLLFWLGFAAPWCWILGGWMLTECGETKAGGTSGSSVLPLWSSKKGLEKGIEGGKIKEKVAGGTPSMQGYGFAHGYPFVVPSVESLTPSGKVLRMKQRIGSKSLDPWVARCRVAGVASGILLLVAFVVAFVEVGKGR</sequence>
<keyword evidence="2" id="KW-0812">Transmembrane</keyword>
<organism evidence="3 4">
    <name type="scientific">Piloderma croceum (strain F 1598)</name>
    <dbReference type="NCBI Taxonomy" id="765440"/>
    <lineage>
        <taxon>Eukaryota</taxon>
        <taxon>Fungi</taxon>
        <taxon>Dikarya</taxon>
        <taxon>Basidiomycota</taxon>
        <taxon>Agaricomycotina</taxon>
        <taxon>Agaricomycetes</taxon>
        <taxon>Agaricomycetidae</taxon>
        <taxon>Atheliales</taxon>
        <taxon>Atheliaceae</taxon>
        <taxon>Piloderma</taxon>
    </lineage>
</organism>
<keyword evidence="2" id="KW-0472">Membrane</keyword>
<feature type="transmembrane region" description="Helical" evidence="2">
    <location>
        <begin position="341"/>
        <end position="361"/>
    </location>
</feature>
<reference evidence="3 4" key="1">
    <citation type="submission" date="2014-04" db="EMBL/GenBank/DDBJ databases">
        <authorList>
            <consortium name="DOE Joint Genome Institute"/>
            <person name="Kuo A."/>
            <person name="Tarkka M."/>
            <person name="Buscot F."/>
            <person name="Kohler A."/>
            <person name="Nagy L.G."/>
            <person name="Floudas D."/>
            <person name="Copeland A."/>
            <person name="Barry K.W."/>
            <person name="Cichocki N."/>
            <person name="Veneault-Fourrey C."/>
            <person name="LaButti K."/>
            <person name="Lindquist E.A."/>
            <person name="Lipzen A."/>
            <person name="Lundell T."/>
            <person name="Morin E."/>
            <person name="Murat C."/>
            <person name="Sun H."/>
            <person name="Tunlid A."/>
            <person name="Henrissat B."/>
            <person name="Grigoriev I.V."/>
            <person name="Hibbett D.S."/>
            <person name="Martin F."/>
            <person name="Nordberg H.P."/>
            <person name="Cantor M.N."/>
            <person name="Hua S.X."/>
        </authorList>
    </citation>
    <scope>NUCLEOTIDE SEQUENCE [LARGE SCALE GENOMIC DNA]</scope>
    <source>
        <strain evidence="3 4">F 1598</strain>
    </source>
</reference>
<keyword evidence="4" id="KW-1185">Reference proteome</keyword>
<dbReference type="OrthoDB" id="3251367at2759"/>
<dbReference type="Proteomes" id="UP000054166">
    <property type="component" value="Unassembled WGS sequence"/>
</dbReference>
<dbReference type="STRING" id="765440.A0A0C3GKY0"/>
<dbReference type="HOGENOM" id="CLU_809325_0_0_1"/>
<proteinExistence type="predicted"/>
<evidence type="ECO:0000313" key="4">
    <source>
        <dbReference type="Proteomes" id="UP000054166"/>
    </source>
</evidence>
<keyword evidence="2" id="KW-1133">Transmembrane helix</keyword>
<evidence type="ECO:0000313" key="3">
    <source>
        <dbReference type="EMBL" id="KIM92234.1"/>
    </source>
</evidence>
<dbReference type="InParanoid" id="A0A0C3GKY0"/>
<name>A0A0C3GKY0_PILCF</name>
<dbReference type="EMBL" id="KN832970">
    <property type="protein sequence ID" value="KIM92234.1"/>
    <property type="molecule type" value="Genomic_DNA"/>
</dbReference>
<evidence type="ECO:0000256" key="2">
    <source>
        <dbReference type="SAM" id="Phobius"/>
    </source>
</evidence>
<accession>A0A0C3GKY0</accession>
<gene>
    <name evidence="3" type="ORF">PILCRDRAFT_116267</name>
</gene>
<feature type="transmembrane region" description="Helical" evidence="2">
    <location>
        <begin position="232"/>
        <end position="251"/>
    </location>
</feature>
<dbReference type="AlphaFoldDB" id="A0A0C3GKY0"/>
<feature type="compositionally biased region" description="Low complexity" evidence="1">
    <location>
        <begin position="179"/>
        <end position="192"/>
    </location>
</feature>